<dbReference type="InterPro" id="IPR000210">
    <property type="entry name" value="BTB/POZ_dom"/>
</dbReference>
<evidence type="ECO:0000256" key="5">
    <source>
        <dbReference type="PROSITE-ProRule" id="PRU00982"/>
    </source>
</evidence>
<evidence type="ECO:0000313" key="9">
    <source>
        <dbReference type="EMBL" id="KAK7346906.1"/>
    </source>
</evidence>
<dbReference type="EMBL" id="JAYMYR010000008">
    <property type="protein sequence ID" value="KAK7346906.1"/>
    <property type="molecule type" value="Genomic_DNA"/>
</dbReference>
<evidence type="ECO:0000256" key="2">
    <source>
        <dbReference type="ARBA" id="ARBA00004906"/>
    </source>
</evidence>
<dbReference type="Proteomes" id="UP001374584">
    <property type="component" value="Unassembled WGS sequence"/>
</dbReference>
<feature type="domain" description="NPH3" evidence="8">
    <location>
        <begin position="344"/>
        <end position="620"/>
    </location>
</feature>
<dbReference type="Pfam" id="PF03000">
    <property type="entry name" value="NPH3"/>
    <property type="match status" value="1"/>
</dbReference>
<proteinExistence type="inferred from homology"/>
<dbReference type="SUPFAM" id="SSF54695">
    <property type="entry name" value="POZ domain"/>
    <property type="match status" value="1"/>
</dbReference>
<dbReference type="AlphaFoldDB" id="A0AAN9M339"/>
<keyword evidence="4" id="KW-0833">Ubl conjugation pathway</keyword>
<dbReference type="InterPro" id="IPR027356">
    <property type="entry name" value="NPH3_dom"/>
</dbReference>
<name>A0AAN9M339_PHACN</name>
<dbReference type="InterPro" id="IPR043454">
    <property type="entry name" value="NPH3/RPT2-like"/>
</dbReference>
<evidence type="ECO:0000256" key="3">
    <source>
        <dbReference type="ARBA" id="ARBA00022553"/>
    </source>
</evidence>
<gene>
    <name evidence="9" type="ORF">VNO80_21430</name>
</gene>
<dbReference type="Pfam" id="PF00651">
    <property type="entry name" value="BTB"/>
    <property type="match status" value="1"/>
</dbReference>
<dbReference type="Gene3D" id="3.30.710.10">
    <property type="entry name" value="Potassium Channel Kv1.1, Chain A"/>
    <property type="match status" value="1"/>
</dbReference>
<feature type="region of interest" description="Disordered" evidence="6">
    <location>
        <begin position="723"/>
        <end position="761"/>
    </location>
</feature>
<evidence type="ECO:0000259" key="7">
    <source>
        <dbReference type="PROSITE" id="PS50097"/>
    </source>
</evidence>
<feature type="compositionally biased region" description="Basic and acidic residues" evidence="6">
    <location>
        <begin position="58"/>
        <end position="69"/>
    </location>
</feature>
<evidence type="ECO:0000256" key="4">
    <source>
        <dbReference type="ARBA" id="ARBA00022786"/>
    </source>
</evidence>
<dbReference type="FunFam" id="3.30.710.10:FF:000173">
    <property type="entry name" value="BTB/POZ domain-containing protein NPY2"/>
    <property type="match status" value="1"/>
</dbReference>
<evidence type="ECO:0000259" key="8">
    <source>
        <dbReference type="PROSITE" id="PS51649"/>
    </source>
</evidence>
<dbReference type="GO" id="GO:0005829">
    <property type="term" value="C:cytosol"/>
    <property type="evidence" value="ECO:0007669"/>
    <property type="project" value="UniProtKB-ARBA"/>
</dbReference>
<sequence length="761" mass="84435">MSQLLGGSGLPHVPRRSRLCLAKRREQQSGCCQMSVHTHCMHTLTQRTLKTRRESGLKRLREENGKGEKGGGGGGKGVDPKVLIKEKEREKEKKNNSGSGTYTVFLLRFIPVPSYSSLSILFVHYSLLHYIKGLKFMKLGSKPDSFQNDGDNIRYVATELATDIVVNVGNVKFYLHKFPLLSKSARIQKVVTNTSEENNDEVHIQDIPGGPAAFEICAKFCYGMTVTLNAYNVVAARCAAEYLEMHETVEKGNLIYKIEVFLNSSIFRSWKDSIIVLQTTMSLLPWSEELKVVSHAIDSVATKASIDTSKVEWSYTYNRKKLPSENSHDPHFNNVRKQQLVPKDWWVEDLCELQLDHYERIITTILTKGNVSGAVIGESLNAYASRRMPGFSKGLIQGGDTIKNRLLLETIIRLLPVDVGSVSFSFLVKLLRVAILLECEELERSELIRRIGMCLEEAKVSDLLIRAPVGATIFDVDIVQRLVEEFVACDQHVQLDSLLEDEFQEIRSPGIVSDTSKAKVAKLVDGYLAEIARDPHLPLSNFVNLAELVSSFSRASHDGLYRAIDMYLKEHPGISKSEKKRICRLMNCRKLSAEACMHAMQNERLPMRVVVQVLFFEQLRTTTSSGGNSTPDHSGSIRAFLPGGSHGSSRSTITNTEEEWDAVGTIEDLKSLKGELDALKLSGGINGASGGNNNNCGKGNAENVAASKMKGLMSKKIMSKIWSSKEKSGELTSSDTSESPASTVVEETKSTPSRSRRHSVS</sequence>
<comment type="pathway">
    <text evidence="2">Protein modification; protein ubiquitination.</text>
</comment>
<keyword evidence="3" id="KW-0597">Phosphoprotein</keyword>
<comment type="caution">
    <text evidence="9">The sequence shown here is derived from an EMBL/GenBank/DDBJ whole genome shotgun (WGS) entry which is preliminary data.</text>
</comment>
<keyword evidence="10" id="KW-1185">Reference proteome</keyword>
<evidence type="ECO:0000256" key="6">
    <source>
        <dbReference type="SAM" id="MobiDB-lite"/>
    </source>
</evidence>
<evidence type="ECO:0000256" key="1">
    <source>
        <dbReference type="ARBA" id="ARBA00004184"/>
    </source>
</evidence>
<dbReference type="PROSITE" id="PS50097">
    <property type="entry name" value="BTB"/>
    <property type="match status" value="1"/>
</dbReference>
<dbReference type="GO" id="GO:0016020">
    <property type="term" value="C:membrane"/>
    <property type="evidence" value="ECO:0007669"/>
    <property type="project" value="UniProtKB-ARBA"/>
</dbReference>
<feature type="domain" description="BTB" evidence="7">
    <location>
        <begin position="162"/>
        <end position="230"/>
    </location>
</feature>
<protein>
    <submittedName>
        <fullName evidence="9">Uncharacterized protein</fullName>
    </submittedName>
</protein>
<evidence type="ECO:0000313" key="10">
    <source>
        <dbReference type="Proteomes" id="UP001374584"/>
    </source>
</evidence>
<comment type="similarity">
    <text evidence="5">Belongs to the NPH3 family.</text>
</comment>
<accession>A0AAN9M339</accession>
<dbReference type="GO" id="GO:0012505">
    <property type="term" value="C:endomembrane system"/>
    <property type="evidence" value="ECO:0007669"/>
    <property type="project" value="UniProtKB-SubCell"/>
</dbReference>
<feature type="region of interest" description="Disordered" evidence="6">
    <location>
        <begin position="58"/>
        <end position="81"/>
    </location>
</feature>
<dbReference type="GO" id="GO:0009958">
    <property type="term" value="P:positive gravitropism"/>
    <property type="evidence" value="ECO:0007669"/>
    <property type="project" value="UniProtKB-ARBA"/>
</dbReference>
<feature type="compositionally biased region" description="Polar residues" evidence="6">
    <location>
        <begin position="730"/>
        <end position="742"/>
    </location>
</feature>
<organism evidence="9 10">
    <name type="scientific">Phaseolus coccineus</name>
    <name type="common">Scarlet runner bean</name>
    <name type="synonym">Phaseolus multiflorus</name>
    <dbReference type="NCBI Taxonomy" id="3886"/>
    <lineage>
        <taxon>Eukaryota</taxon>
        <taxon>Viridiplantae</taxon>
        <taxon>Streptophyta</taxon>
        <taxon>Embryophyta</taxon>
        <taxon>Tracheophyta</taxon>
        <taxon>Spermatophyta</taxon>
        <taxon>Magnoliopsida</taxon>
        <taxon>eudicotyledons</taxon>
        <taxon>Gunneridae</taxon>
        <taxon>Pentapetalae</taxon>
        <taxon>rosids</taxon>
        <taxon>fabids</taxon>
        <taxon>Fabales</taxon>
        <taxon>Fabaceae</taxon>
        <taxon>Papilionoideae</taxon>
        <taxon>50 kb inversion clade</taxon>
        <taxon>NPAAA clade</taxon>
        <taxon>indigoferoid/millettioid clade</taxon>
        <taxon>Phaseoleae</taxon>
        <taxon>Phaseolus</taxon>
    </lineage>
</organism>
<comment type="subcellular location">
    <subcellularLocation>
        <location evidence="1">Endomembrane system</location>
        <topology evidence="1">Peripheral membrane protein</topology>
    </subcellularLocation>
</comment>
<dbReference type="InterPro" id="IPR011333">
    <property type="entry name" value="SKP1/BTB/POZ_sf"/>
</dbReference>
<dbReference type="CDD" id="cd18312">
    <property type="entry name" value="BTB_POZ_NPY3-like"/>
    <property type="match status" value="1"/>
</dbReference>
<reference evidence="9 10" key="1">
    <citation type="submission" date="2024-01" db="EMBL/GenBank/DDBJ databases">
        <title>The genomes of 5 underutilized Papilionoideae crops provide insights into root nodulation and disease resistanc.</title>
        <authorList>
            <person name="Jiang F."/>
        </authorList>
    </citation>
    <scope>NUCLEOTIDE SEQUENCE [LARGE SCALE GENOMIC DNA]</scope>
    <source>
        <strain evidence="9">JINMINGXINNONG_FW02</strain>
        <tissue evidence="9">Leaves</tissue>
    </source>
</reference>
<dbReference type="PROSITE" id="PS51649">
    <property type="entry name" value="NPH3"/>
    <property type="match status" value="1"/>
</dbReference>
<dbReference type="PANTHER" id="PTHR32370">
    <property type="entry name" value="OS12G0117600 PROTEIN"/>
    <property type="match status" value="1"/>
</dbReference>